<evidence type="ECO:0000256" key="11">
    <source>
        <dbReference type="ARBA" id="ARBA00023292"/>
    </source>
</evidence>
<feature type="domain" description="Laminin EGF-like" evidence="15">
    <location>
        <begin position="786"/>
        <end position="832"/>
    </location>
</feature>
<feature type="domain" description="EGF-like" evidence="14">
    <location>
        <begin position="36"/>
        <end position="70"/>
    </location>
</feature>
<keyword evidence="7" id="KW-1133">Transmembrane helix</keyword>
<dbReference type="Pfam" id="PF00053">
    <property type="entry name" value="EGF_laminin"/>
    <property type="match status" value="1"/>
</dbReference>
<dbReference type="InterPro" id="IPR051568">
    <property type="entry name" value="LZTR1/Attractin"/>
</dbReference>
<evidence type="ECO:0000259" key="14">
    <source>
        <dbReference type="PROSITE" id="PS50026"/>
    </source>
</evidence>
<keyword evidence="8" id="KW-0472">Membrane</keyword>
<dbReference type="SUPFAM" id="SSF117281">
    <property type="entry name" value="Kelch motif"/>
    <property type="match status" value="2"/>
</dbReference>
<dbReference type="PANTHER" id="PTHR46376:SF2">
    <property type="entry name" value="DISTRACTED, ISOFORM B"/>
    <property type="match status" value="1"/>
</dbReference>
<dbReference type="InterPro" id="IPR056737">
    <property type="entry name" value="Beta-prop_ATRN-MKLN-like"/>
</dbReference>
<organism evidence="16 17">
    <name type="scientific">Timema podura</name>
    <name type="common">Walking stick</name>
    <dbReference type="NCBI Taxonomy" id="61482"/>
    <lineage>
        <taxon>Eukaryota</taxon>
        <taxon>Metazoa</taxon>
        <taxon>Ecdysozoa</taxon>
        <taxon>Arthropoda</taxon>
        <taxon>Hexapoda</taxon>
        <taxon>Insecta</taxon>
        <taxon>Pterygota</taxon>
        <taxon>Neoptera</taxon>
        <taxon>Polyneoptera</taxon>
        <taxon>Phasmatodea</taxon>
        <taxon>Timematodea</taxon>
        <taxon>Timematoidea</taxon>
        <taxon>Timematidae</taxon>
        <taxon>Timema</taxon>
    </lineage>
</organism>
<evidence type="ECO:0000256" key="8">
    <source>
        <dbReference type="ARBA" id="ARBA00023136"/>
    </source>
</evidence>
<dbReference type="EMBL" id="CAJPIN010010370">
    <property type="protein sequence ID" value="CAG2059732.1"/>
    <property type="molecule type" value="Genomic_DNA"/>
</dbReference>
<dbReference type="PROSITE" id="PS50026">
    <property type="entry name" value="EGF_3"/>
    <property type="match status" value="1"/>
</dbReference>
<dbReference type="InterPro" id="IPR056863">
    <property type="entry name" value="LMN_ATRN_NET-like_EGF"/>
</dbReference>
<keyword evidence="17" id="KW-1185">Reference proteome</keyword>
<dbReference type="Pfam" id="PF23106">
    <property type="entry name" value="EGF_Teneurin"/>
    <property type="match status" value="1"/>
</dbReference>
<dbReference type="CDD" id="cd00055">
    <property type="entry name" value="EGF_Lam"/>
    <property type="match status" value="2"/>
</dbReference>
<dbReference type="InterPro" id="IPR015915">
    <property type="entry name" value="Kelch-typ_b-propeller"/>
</dbReference>
<dbReference type="Gene3D" id="2.120.10.80">
    <property type="entry name" value="Kelch-type beta propeller"/>
    <property type="match status" value="2"/>
</dbReference>
<comment type="subcellular location">
    <subcellularLocation>
        <location evidence="1">Membrane</location>
        <topology evidence="1">Single-pass membrane protein</topology>
    </subcellularLocation>
</comment>
<comment type="caution">
    <text evidence="12">Lacks conserved residue(s) required for the propagation of feature annotation.</text>
</comment>
<evidence type="ECO:0000313" key="16">
    <source>
        <dbReference type="EMBL" id="CAG2059732.1"/>
    </source>
</evidence>
<accession>A0ABN7NYW4</accession>
<protein>
    <recommendedName>
        <fullName evidence="18">Multiple epidermal growth factor-like domains protein 8</fullName>
    </recommendedName>
</protein>
<dbReference type="SUPFAM" id="SSF57196">
    <property type="entry name" value="EGF/Laminin"/>
    <property type="match status" value="1"/>
</dbReference>
<feature type="disulfide bond" evidence="13">
    <location>
        <begin position="816"/>
        <end position="830"/>
    </location>
</feature>
<dbReference type="InterPro" id="IPR002049">
    <property type="entry name" value="LE_dom"/>
</dbReference>
<dbReference type="InterPro" id="IPR000742">
    <property type="entry name" value="EGF"/>
</dbReference>
<keyword evidence="10" id="KW-0325">Glycoprotein</keyword>
<name>A0ABN7NYW4_TIMPD</name>
<evidence type="ECO:0000256" key="5">
    <source>
        <dbReference type="ARBA" id="ARBA00022729"/>
    </source>
</evidence>
<evidence type="ECO:0000259" key="15">
    <source>
        <dbReference type="PROSITE" id="PS50027"/>
    </source>
</evidence>
<keyword evidence="4" id="KW-0812">Transmembrane</keyword>
<comment type="caution">
    <text evidence="16">The sequence shown here is derived from an EMBL/GenBank/DDBJ whole genome shotgun (WGS) entry which is preliminary data.</text>
</comment>
<dbReference type="PANTHER" id="PTHR46376">
    <property type="entry name" value="LEUCINE-ZIPPER-LIKE TRANSCRIPTIONAL REGULATOR 1"/>
    <property type="match status" value="1"/>
</dbReference>
<evidence type="ECO:0000256" key="1">
    <source>
        <dbReference type="ARBA" id="ARBA00004167"/>
    </source>
</evidence>
<dbReference type="Pfam" id="PF24981">
    <property type="entry name" value="Beta-prop_ATRN-LZTR1"/>
    <property type="match status" value="2"/>
</dbReference>
<keyword evidence="5" id="KW-0732">Signal</keyword>
<dbReference type="InterPro" id="IPR016201">
    <property type="entry name" value="PSI"/>
</dbReference>
<dbReference type="PROSITE" id="PS01248">
    <property type="entry name" value="EGF_LAM_1"/>
    <property type="match status" value="1"/>
</dbReference>
<dbReference type="Gene3D" id="2.10.25.10">
    <property type="entry name" value="Laminin"/>
    <property type="match status" value="2"/>
</dbReference>
<keyword evidence="3 12" id="KW-0245">EGF-like domain</keyword>
<dbReference type="PROSITE" id="PS50027">
    <property type="entry name" value="EGF_LAM_2"/>
    <property type="match status" value="1"/>
</dbReference>
<gene>
    <name evidence="16" type="ORF">TPAB3V08_LOCUS6691</name>
</gene>
<proteinExistence type="predicted"/>
<evidence type="ECO:0000256" key="13">
    <source>
        <dbReference type="PROSITE-ProRule" id="PRU00460"/>
    </source>
</evidence>
<dbReference type="SMART" id="SM00180">
    <property type="entry name" value="EGF_Lam"/>
    <property type="match status" value="2"/>
</dbReference>
<evidence type="ECO:0000256" key="6">
    <source>
        <dbReference type="ARBA" id="ARBA00022737"/>
    </source>
</evidence>
<feature type="disulfide bond" evidence="12">
    <location>
        <begin position="60"/>
        <end position="69"/>
    </location>
</feature>
<dbReference type="Proteomes" id="UP001153148">
    <property type="component" value="Unassembled WGS sequence"/>
</dbReference>
<dbReference type="SMART" id="SM00423">
    <property type="entry name" value="PSI"/>
    <property type="match status" value="5"/>
</dbReference>
<evidence type="ECO:0000256" key="2">
    <source>
        <dbReference type="ARBA" id="ARBA00022441"/>
    </source>
</evidence>
<evidence type="ECO:0000256" key="10">
    <source>
        <dbReference type="ARBA" id="ARBA00023180"/>
    </source>
</evidence>
<feature type="disulfide bond" evidence="13">
    <location>
        <begin position="804"/>
        <end position="813"/>
    </location>
</feature>
<dbReference type="InterPro" id="IPR002165">
    <property type="entry name" value="Plexin_repeat"/>
</dbReference>
<evidence type="ECO:0000256" key="4">
    <source>
        <dbReference type="ARBA" id="ARBA00022692"/>
    </source>
</evidence>
<keyword evidence="9 12" id="KW-1015">Disulfide bond</keyword>
<dbReference type="Pfam" id="PF01437">
    <property type="entry name" value="PSI"/>
    <property type="match status" value="1"/>
</dbReference>
<evidence type="ECO:0000313" key="17">
    <source>
        <dbReference type="Proteomes" id="UP001153148"/>
    </source>
</evidence>
<evidence type="ECO:0000256" key="7">
    <source>
        <dbReference type="ARBA" id="ARBA00022989"/>
    </source>
</evidence>
<keyword evidence="6" id="KW-0677">Repeat</keyword>
<sequence length="895" mass="97927">MGGCSSLFPDRECSDNGECMNDECACDILYNGTACDTPLCPNNCAYPNGKCDRLVKVCKCSAGFKGEDCSQRSDQGFWEMVTPRDSPPSGLASHQAVIWGDLMYVLGGESYSGGGMLQEFNIRNNVWKAVYVREYQTPELRYGHSAVLHGDEVFMYGGVLAGGEVSGELWAYDINAKMWENITVNSNQCYVMCANNAPCSSLGMRPKTQLCSMFATRSDPLGVGLGPGHQRNVRSAVKGPAYTVGIVGSFNHTIFYNHTRRKAAGRRELNSSRRDRFSVRPDGLGINLGELCREHETDFVTARRPLKVIGHTANVVMDNAKRNEKMVVIFGYSTEYGVLNAVQEFNFGTRQWRLVKTRGFPVTGSYGHSSSWDPLSRKIYVVGGYRSAEPAGHQLTNTLYSYDPASRTWRLLNPAPLALSQHSATFLSGGLMMVFGGRGAASHQCYLAEVLSYDVACDKWGYLPILRKPFQTDLARFGHSAVTSRGLLYIYGGFDGQMKADILKFTPGRCENVTTLGECLSSRLGVKCVWATEQTCSTITDMPGDPTASAHGGNYLGEDHTVYCGPQEGESSGPLNPSHEQLCSELQDCHSCTQTSYKCTWCGDRCTLGFCEGSNKASEANDHCEGKSAIKCSKWFNCKSCLAQEHCVWDQYGCQDIADGFKKETQTCPAACSEHSTCTECTSEECVWCESKKKCVESTAAELIFPYGQCPIWTTDTSRCPRQNQEWCKVHLTCSNCTSDPACGWCDDSSGTGMGACISGGYSLKTAANRGRCSNKRWSFTHCKICQCNGHSRCIEDTDTCEQCDHMTQGVHCEACAPGFYGNALNGGHCRTCDCNTDGAGCHPLTGQCFCATKGVIGEQCDQCDTDNSFLNGTGTCYCELKAFLIIPFGENNII</sequence>
<dbReference type="Pfam" id="PF24973">
    <property type="entry name" value="EGF_LMN_ATRN"/>
    <property type="match status" value="1"/>
</dbReference>
<evidence type="ECO:0000256" key="9">
    <source>
        <dbReference type="ARBA" id="ARBA00023157"/>
    </source>
</evidence>
<dbReference type="SMART" id="SM00612">
    <property type="entry name" value="Kelch"/>
    <property type="match status" value="1"/>
</dbReference>
<dbReference type="PROSITE" id="PS00022">
    <property type="entry name" value="EGF_1"/>
    <property type="match status" value="1"/>
</dbReference>
<dbReference type="InterPro" id="IPR006652">
    <property type="entry name" value="Kelch_1"/>
</dbReference>
<evidence type="ECO:0000256" key="12">
    <source>
        <dbReference type="PROSITE-ProRule" id="PRU00076"/>
    </source>
</evidence>
<keyword evidence="2" id="KW-0880">Kelch repeat</keyword>
<evidence type="ECO:0008006" key="18">
    <source>
        <dbReference type="Google" id="ProtNLM"/>
    </source>
</evidence>
<reference evidence="16" key="1">
    <citation type="submission" date="2021-03" db="EMBL/GenBank/DDBJ databases">
        <authorList>
            <person name="Tran Van P."/>
        </authorList>
    </citation>
    <scope>NUCLEOTIDE SEQUENCE</scope>
</reference>
<evidence type="ECO:0000256" key="3">
    <source>
        <dbReference type="ARBA" id="ARBA00022536"/>
    </source>
</evidence>
<dbReference type="PROSITE" id="PS01186">
    <property type="entry name" value="EGF_2"/>
    <property type="match status" value="1"/>
</dbReference>
<keyword evidence="11 13" id="KW-0424">Laminin EGF-like domain</keyword>